<dbReference type="Gene3D" id="2.40.50.140">
    <property type="entry name" value="Nucleic acid-binding proteins"/>
    <property type="match status" value="1"/>
</dbReference>
<dbReference type="SUPFAM" id="SSF56091">
    <property type="entry name" value="DNA ligase/mRNA capping enzyme, catalytic domain"/>
    <property type="match status" value="1"/>
</dbReference>
<feature type="domain" description="DNA ligase OB-like" evidence="6">
    <location>
        <begin position="343"/>
        <end position="415"/>
    </location>
</feature>
<dbReference type="GO" id="GO:0006260">
    <property type="term" value="P:DNA replication"/>
    <property type="evidence" value="ECO:0007669"/>
    <property type="project" value="UniProtKB-KW"/>
</dbReference>
<dbReference type="EMBL" id="BK015176">
    <property type="protein sequence ID" value="DAD94279.1"/>
    <property type="molecule type" value="Genomic_DNA"/>
</dbReference>
<reference evidence="7" key="1">
    <citation type="journal article" date="2021" name="Proc. Natl. Acad. Sci. U.S.A.">
        <title>A Catalog of Tens of Thousands of Viruses from Human Metagenomes Reveals Hidden Associations with Chronic Diseases.</title>
        <authorList>
            <person name="Tisza M.J."/>
            <person name="Buck C.B."/>
        </authorList>
    </citation>
    <scope>NUCLEOTIDE SEQUENCE</scope>
    <source>
        <strain evidence="7">CttFh17</strain>
    </source>
</reference>
<proteinExistence type="inferred from homology"/>
<dbReference type="InterPro" id="IPR012340">
    <property type="entry name" value="NA-bd_OB-fold"/>
</dbReference>
<dbReference type="Pfam" id="PF14743">
    <property type="entry name" value="DNA_ligase_OB_2"/>
    <property type="match status" value="1"/>
</dbReference>
<evidence type="ECO:0000313" key="7">
    <source>
        <dbReference type="EMBL" id="DAD94279.1"/>
    </source>
</evidence>
<dbReference type="Gene3D" id="3.30.1490.70">
    <property type="match status" value="1"/>
</dbReference>
<evidence type="ECO:0000256" key="5">
    <source>
        <dbReference type="ARBA" id="ARBA00023204"/>
    </source>
</evidence>
<evidence type="ECO:0000256" key="1">
    <source>
        <dbReference type="ARBA" id="ARBA00007572"/>
    </source>
</evidence>
<evidence type="ECO:0000256" key="4">
    <source>
        <dbReference type="ARBA" id="ARBA00022763"/>
    </source>
</evidence>
<evidence type="ECO:0000256" key="3">
    <source>
        <dbReference type="ARBA" id="ARBA00022705"/>
    </source>
</evidence>
<keyword evidence="5" id="KW-0234">DNA repair</keyword>
<accession>A0A8S5NIU4</accession>
<dbReference type="InterPro" id="IPR029319">
    <property type="entry name" value="DNA_ligase_OB"/>
</dbReference>
<protein>
    <submittedName>
        <fullName evidence="7">DNA ligase</fullName>
    </submittedName>
</protein>
<evidence type="ECO:0000256" key="2">
    <source>
        <dbReference type="ARBA" id="ARBA00022598"/>
    </source>
</evidence>
<dbReference type="Gene3D" id="3.30.470.30">
    <property type="entry name" value="DNA ligase/mRNA capping enzyme"/>
    <property type="match status" value="1"/>
</dbReference>
<dbReference type="GO" id="GO:0016874">
    <property type="term" value="F:ligase activity"/>
    <property type="evidence" value="ECO:0007669"/>
    <property type="project" value="UniProtKB-KW"/>
</dbReference>
<evidence type="ECO:0000259" key="6">
    <source>
        <dbReference type="Pfam" id="PF14743"/>
    </source>
</evidence>
<name>A0A8S5NIU4_9CAUD</name>
<sequence>METVISLFKQIQSTSSLNEKKVIINDTKDNELFKKCLKFLCDSNIQTGLSTKKISKKVHPSNYILAEFEDVIQYLKINNTGTDYDISMIQSFINEQPKEYRSFYIDLITKKFRLGCDKKVVNNVIPGLIPSWDVQQAYPISEKNEPKDGEWFALSQKLNGSNAGWKHGQLISRQGKPFTGLDHIIKDLKRLPNIDNFFINGELIRKNYDNLSDNDNFQLGTGIINSDDSDKSCIKFVIYEILPVEEFTQGKSQLTYRQRRTQLINPLTVAISRLNTDNLEVVPIIYEGTDKSVIPLLLDKADKDGWEGLMLNKDTKWKNKRNNGILKIKSFKHSDIRCTEIIEGDGKYKGTLGLIKCDYKGHELGVGSGFTDKQRDYYWNNPDEIIGKIVQIKFKAETKNKDGGISVQFPIFEIVRTDKTEPSYN</sequence>
<organism evidence="7">
    <name type="scientific">Siphoviridae sp. cttFh17</name>
    <dbReference type="NCBI Taxonomy" id="2826491"/>
    <lineage>
        <taxon>Viruses</taxon>
        <taxon>Duplodnaviria</taxon>
        <taxon>Heunggongvirae</taxon>
        <taxon>Uroviricota</taxon>
        <taxon>Caudoviricetes</taxon>
    </lineage>
</organism>
<dbReference type="CDD" id="cd08041">
    <property type="entry name" value="OBF_kDNA_ligase_like"/>
    <property type="match status" value="1"/>
</dbReference>
<keyword evidence="4" id="KW-0227">DNA damage</keyword>
<dbReference type="PANTHER" id="PTHR47810:SF1">
    <property type="entry name" value="DNA LIGASE B"/>
    <property type="match status" value="1"/>
</dbReference>
<keyword evidence="2 7" id="KW-0436">Ligase</keyword>
<keyword evidence="3" id="KW-0235">DNA replication</keyword>
<comment type="similarity">
    <text evidence="1">Belongs to the ATP-dependent DNA ligase family.</text>
</comment>
<dbReference type="PANTHER" id="PTHR47810">
    <property type="entry name" value="DNA LIGASE"/>
    <property type="match status" value="1"/>
</dbReference>
<dbReference type="SUPFAM" id="SSF50249">
    <property type="entry name" value="Nucleic acid-binding proteins"/>
    <property type="match status" value="1"/>
</dbReference>
<dbReference type="InterPro" id="IPR050326">
    <property type="entry name" value="NAD_dep_DNA_ligaseB"/>
</dbReference>
<dbReference type="GO" id="GO:0006281">
    <property type="term" value="P:DNA repair"/>
    <property type="evidence" value="ECO:0007669"/>
    <property type="project" value="UniProtKB-KW"/>
</dbReference>